<dbReference type="STRING" id="1335309.GA0116948_106107"/>
<comment type="subcellular location">
    <subcellularLocation>
        <location evidence="2">Cell outer membrane</location>
        <topology evidence="2">Multi-pass membrane protein</topology>
    </subcellularLocation>
</comment>
<feature type="domain" description="TonB-dependent receptor plug" evidence="3">
    <location>
        <begin position="208"/>
        <end position="310"/>
    </location>
</feature>
<keyword evidence="2" id="KW-0472">Membrane</keyword>
<dbReference type="InterPro" id="IPR037066">
    <property type="entry name" value="Plug_dom_sf"/>
</dbReference>
<evidence type="ECO:0000313" key="4">
    <source>
        <dbReference type="EMBL" id="SCC34800.1"/>
    </source>
</evidence>
<dbReference type="Pfam" id="PF07715">
    <property type="entry name" value="Plug"/>
    <property type="match status" value="1"/>
</dbReference>
<dbReference type="RefSeq" id="WP_089711971.1">
    <property type="nucleotide sequence ID" value="NZ_FMAR01000006.1"/>
</dbReference>
<name>A0A1C4DU53_9BACT</name>
<evidence type="ECO:0000256" key="2">
    <source>
        <dbReference type="PROSITE-ProRule" id="PRU01360"/>
    </source>
</evidence>
<keyword evidence="2" id="KW-0998">Cell outer membrane</keyword>
<dbReference type="InterPro" id="IPR039426">
    <property type="entry name" value="TonB-dep_rcpt-like"/>
</dbReference>
<dbReference type="OrthoDB" id="9768177at2"/>
<dbReference type="PANTHER" id="PTHR30069">
    <property type="entry name" value="TONB-DEPENDENT OUTER MEMBRANE RECEPTOR"/>
    <property type="match status" value="1"/>
</dbReference>
<dbReference type="InterPro" id="IPR012910">
    <property type="entry name" value="Plug_dom"/>
</dbReference>
<dbReference type="Proteomes" id="UP000242818">
    <property type="component" value="Unassembled WGS sequence"/>
</dbReference>
<dbReference type="InterPro" id="IPR023996">
    <property type="entry name" value="TonB-dep_OMP_SusC/RagA"/>
</dbReference>
<dbReference type="EMBL" id="FMAR01000006">
    <property type="protein sequence ID" value="SCC34800.1"/>
    <property type="molecule type" value="Genomic_DNA"/>
</dbReference>
<dbReference type="GO" id="GO:0015344">
    <property type="term" value="F:siderophore uptake transmembrane transporter activity"/>
    <property type="evidence" value="ECO:0007669"/>
    <property type="project" value="TreeGrafter"/>
</dbReference>
<protein>
    <submittedName>
        <fullName evidence="4">TonB-linked outer membrane protein, SusC/RagA family</fullName>
    </submittedName>
</protein>
<dbReference type="SUPFAM" id="SSF49464">
    <property type="entry name" value="Carboxypeptidase regulatory domain-like"/>
    <property type="match status" value="1"/>
</dbReference>
<evidence type="ECO:0000259" key="3">
    <source>
        <dbReference type="Pfam" id="PF07715"/>
    </source>
</evidence>
<keyword evidence="2" id="KW-0813">Transport</keyword>
<keyword evidence="5" id="KW-1185">Reference proteome</keyword>
<gene>
    <name evidence="4" type="ORF">GA0116948_106107</name>
</gene>
<dbReference type="NCBIfam" id="TIGR04057">
    <property type="entry name" value="SusC_RagA_signa"/>
    <property type="match status" value="1"/>
</dbReference>
<dbReference type="PANTHER" id="PTHR30069:SF29">
    <property type="entry name" value="HEMOGLOBIN AND HEMOGLOBIN-HAPTOGLOBIN-BINDING PROTEIN 1-RELATED"/>
    <property type="match status" value="1"/>
</dbReference>
<proteinExistence type="inferred from homology"/>
<dbReference type="SUPFAM" id="SSF56935">
    <property type="entry name" value="Porins"/>
    <property type="match status" value="1"/>
</dbReference>
<reference evidence="4 5" key="1">
    <citation type="submission" date="2016-08" db="EMBL/GenBank/DDBJ databases">
        <authorList>
            <person name="Seilhamer J.J."/>
        </authorList>
    </citation>
    <scope>NUCLEOTIDE SEQUENCE [LARGE SCALE GENOMIC DNA]</scope>
    <source>
        <strain evidence="4 5">A37T2</strain>
    </source>
</reference>
<dbReference type="InterPro" id="IPR023997">
    <property type="entry name" value="TonB-dep_OMP_SusC/RagA_CS"/>
</dbReference>
<dbReference type="AlphaFoldDB" id="A0A1C4DU53"/>
<dbReference type="NCBIfam" id="TIGR04056">
    <property type="entry name" value="OMP_RagA_SusC"/>
    <property type="match status" value="1"/>
</dbReference>
<dbReference type="FunFam" id="2.60.40.1120:FF:000003">
    <property type="entry name" value="Outer membrane protein Omp121"/>
    <property type="match status" value="1"/>
</dbReference>
<comment type="similarity">
    <text evidence="2">Belongs to the TonB-dependent receptor family.</text>
</comment>
<dbReference type="Gene3D" id="2.60.40.1120">
    <property type="entry name" value="Carboxypeptidase-like, regulatory domain"/>
    <property type="match status" value="1"/>
</dbReference>
<dbReference type="GO" id="GO:0044718">
    <property type="term" value="P:siderophore transmembrane transport"/>
    <property type="evidence" value="ECO:0007669"/>
    <property type="project" value="TreeGrafter"/>
</dbReference>
<dbReference type="PROSITE" id="PS52016">
    <property type="entry name" value="TONB_DEPENDENT_REC_3"/>
    <property type="match status" value="1"/>
</dbReference>
<evidence type="ECO:0000313" key="5">
    <source>
        <dbReference type="Proteomes" id="UP000242818"/>
    </source>
</evidence>
<keyword evidence="2" id="KW-0812">Transmembrane</keyword>
<dbReference type="InterPro" id="IPR008969">
    <property type="entry name" value="CarboxyPept-like_regulatory"/>
</dbReference>
<dbReference type="Gene3D" id="2.170.130.10">
    <property type="entry name" value="TonB-dependent receptor, plug domain"/>
    <property type="match status" value="1"/>
</dbReference>
<accession>A0A1C4DU53</accession>
<keyword evidence="2" id="KW-1134">Transmembrane beta strand</keyword>
<dbReference type="GO" id="GO:0009279">
    <property type="term" value="C:cell outer membrane"/>
    <property type="evidence" value="ECO:0007669"/>
    <property type="project" value="UniProtKB-SubCell"/>
</dbReference>
<sequence length="1140" mass="127404">MRISIYQLILLTIFTQIAFATTGKAQEVLDKKITFQARQETVNQVLTALGKLANVKFLYSSTIIQSDRRISVSADDQQLGALLDSLLAPLQLTYEVSGRQIVLSRAAGSGATKVTTITVSGHVVDEKGTGLPGVTVKVKGSSNGTTTDANGHFQLNVADGNATLVFSYVGYTNQEIALEGRTTLNVSLAASANSLNDVVVVGYGQQKKSSLTGAIAAISAKDIENAHGGATVSTALAGKIPGVTFRMSDGRPGASADINIRNMGNPLYVIDGIQQDAGQFNNISPNDIESITVLKDASAAIYGVRAANGVVVVTTKKGKLGAPNRFNVDAYTGWQNWTRFPKVTNAYEWQEAKVEADVNTTGVTTMTPDELAKWKKGTDAGYKSFDWYKFIVKPNAPLYSANLNTSGGSDKINYYVSGTYLKQYSVLGREFTFDRANFQSNIDAKVNKRLKLGMQLNGRLETRDQPGVPGTDDYWEARFAILRNTPMERPYANDNPNYPNNINHNTENWALQTKKLSGYWHSDWRVLQANVTGDYETPLKGLFLRGMFSYYYANQILNGHEYTYNVYTYDPTTQQYNISGGSSNPWRERTNEYVISPVTQVQLNYNRTFGKHTLGATALNERIERHHISNYTHAVPTNNELPLIFFSDMDTYTDVDAYENRIGYVGRVTYNYDNKYYFEASARRDASYKFDPSKRWGTFPSVSGGWRISQEPFFNNHVNAKAMSELKIRASYGTLGDDDIGLRDYAYLPGYYYGFLPQSAYTTDTYLSSVILGGQTVKGARNTGVPITRLSWFTSKILDLGADFSLLNDKLSGTIDYFNRKRTGLRGAKYDVLVPSELGYSLPDENVSSDQVRGGEVALSFRDTKNGFTYSIGGNFSYARQKFLDSYKPKFGSSLDHYFSSGEQRNSNLFWGYEAIGQFQSQDEINNYTINNDGQNNKTMLPGDIKYKDINKDGVIDNQDTRPIGYGTGKTPIMNFGINLSFAYKGFDLVANFSGGAMYSFNRNYEMRWPFQNGGALQKIFYDDHWHREDPFNPNSKWIAGKYPAMRFNDGGNSNYNKNSTFWLVNVKYLRCRTLELGYSLSKPLLERSRISRARIYVNAYNLFSIDNTHQYGVDAEIYDDNGLTYPQSKFVNVGVNLSF</sequence>
<evidence type="ECO:0000256" key="1">
    <source>
        <dbReference type="ARBA" id="ARBA00022729"/>
    </source>
</evidence>
<dbReference type="Pfam" id="PF13715">
    <property type="entry name" value="CarbopepD_reg_2"/>
    <property type="match status" value="1"/>
</dbReference>
<organism evidence="4 5">
    <name type="scientific">Chitinophaga costaii</name>
    <dbReference type="NCBI Taxonomy" id="1335309"/>
    <lineage>
        <taxon>Bacteria</taxon>
        <taxon>Pseudomonadati</taxon>
        <taxon>Bacteroidota</taxon>
        <taxon>Chitinophagia</taxon>
        <taxon>Chitinophagales</taxon>
        <taxon>Chitinophagaceae</taxon>
        <taxon>Chitinophaga</taxon>
    </lineage>
</organism>
<keyword evidence="1" id="KW-0732">Signal</keyword>